<dbReference type="InterPro" id="IPR003439">
    <property type="entry name" value="ABC_transporter-like_ATP-bd"/>
</dbReference>
<sequence>MSSTDVSETDTLLPSSIEGMADEHDRPVQLEAFKRNLRWCKSLLAIGLPAVFGLEIAALVLGARVEGADWGKRERTVLVWEKAVGVVGCVATGIALVFYLTTLLNIRFHRSFCTTAFLLFFLTLIVHPLPGIIYTAIYHLSPPSILVPAPYALTPLSITRTVLVVFNLLVVGSMRRGPRLHYEPMRLRTGFGVNAGKETLGKKDEPNVLDWDNCSMLDFIFLFYISGLAVRSTKVAKLGMSDLPHLEEKIRKYGEERALPEGQIRLGVTPHITPWSLVRAVWKGRGSTVFLSLILEVIKTAFSYLQVVAQHEIIQSFSQPQGSDKSYAYLMCWGLFFGQAVEVLLGAYLNVRENYLLHLPVRMTLASMLFSKILRSTDAKAMEAQHVSGDQEVSNAGRAQVMNLLTIDSGTIASLATKSWALSNSIISLAIGLAFLWSMLGVSAFVGIACIPLSTPASVWVAKKIYRCDKTWAACRDARTSAIKEFLLGIKVIKLNAFESTFQRNIERLRDVEVIWQRWRYTLGTLFNILADQLPVIAILVTFTFHTKVMHRPLDPATAFVALTVFNRVKDSLSALPDTFNAILVAKVALDRLCNYLNQPEIEGTAWDISDGAIICKNATIGWPMAETDPNTMIQSFKLRNLDFTLPQGKFTLICGPLGSGKTLFLRALLGEARVEEGSVQAPRSLPDATPLDGAAQEDAWTLETWLDDSVAYSPQQAYIRHGTLRDNVLFGQPLWRDRYREALRQASLLPDIGLLQDGDLTEVGDNGVNLSGGQKARVNLARCIYSRARTVYLDDVLSAVDAHTSHFIFKECFQGGLLAGRTVVLVTHHVSLCLPGADFVVSLRGERVDQACPASEVKRTILAAMPEIEPQEEEQPVSAKIDNYRDEQVTTRQVYKDEHSGTGRVQLSHYWLIFTSAGGLSYWLVLALIFGGTRAVDIIRSLWLKKWSSDPDPSDLDSNLIIYAALVSVNVLFGAFRWVWLYGMGNVGFYNRGSRKVHKTVLDKICAAPLSFFEGTPAGRLMNIFGQDTFRIDAFAADDFGRTVMAALDVGTAAIIVCTQAPVLLIMMAVFGGPLWWLSGILGKLRADIRRLTALAGSPLITLYHDAIDGVVMIRAFGSSELMAASMSVLVNRERQTSLADWTVYNWVRGLIRSITSVVVTATGFILVGQNISPALAGFILSYAIQVSQGLFGLLECYSNLEQTFVSAERLNHCESPMLRILTSDVEMPLTESTKGSVPPKDWPSKGAIQFENLSVKYADDLPEVLKDVSFTVEPGMRVGLVGSTGSGKSTLALTLFRAIEACRGRIVIDGLDIKDVKLKELRRRLNMVVQDGTLCSGSLRDALDITGTKDDHEVYEALRRVHLIPETIEPNDLQDNPFANLDTYVAVEGANFSQGQRQLLCLARALLKTSKILVMDEATSSVDFEMDAKITATIKECFTHVTMIVIAHRLATIMHYDRVLVLNKGRVLEYGKPVDLVADTTSAFHALCMAQGEEEYNKLLAMVQK</sequence>
<proteinExistence type="predicted"/>
<dbReference type="InterPro" id="IPR011527">
    <property type="entry name" value="ABC1_TM_dom"/>
</dbReference>
<dbReference type="CDD" id="cd03250">
    <property type="entry name" value="ABCC_MRP_domain1"/>
    <property type="match status" value="1"/>
</dbReference>
<keyword evidence="13" id="KW-1185">Reference proteome</keyword>
<keyword evidence="5" id="KW-0547">Nucleotide-binding</keyword>
<dbReference type="GO" id="GO:0016887">
    <property type="term" value="F:ATP hydrolysis activity"/>
    <property type="evidence" value="ECO:0007669"/>
    <property type="project" value="InterPro"/>
</dbReference>
<evidence type="ECO:0000259" key="10">
    <source>
        <dbReference type="PROSITE" id="PS50893"/>
    </source>
</evidence>
<feature type="transmembrane region" description="Helical" evidence="9">
    <location>
        <begin position="426"/>
        <end position="449"/>
    </location>
</feature>
<reference evidence="12 13" key="1">
    <citation type="submission" date="2016-07" db="EMBL/GenBank/DDBJ databases">
        <title>Pervasive Adenine N6-methylation of Active Genes in Fungi.</title>
        <authorList>
            <consortium name="DOE Joint Genome Institute"/>
            <person name="Mondo S.J."/>
            <person name="Dannebaum R.O."/>
            <person name="Kuo R.C."/>
            <person name="Labutti K."/>
            <person name="Haridas S."/>
            <person name="Kuo A."/>
            <person name="Salamov A."/>
            <person name="Ahrendt S.R."/>
            <person name="Lipzen A."/>
            <person name="Sullivan W."/>
            <person name="Andreopoulos W.B."/>
            <person name="Clum A."/>
            <person name="Lindquist E."/>
            <person name="Daum C."/>
            <person name="Ramamoorthy G.K."/>
            <person name="Gryganskyi A."/>
            <person name="Culley D."/>
            <person name="Magnuson J.K."/>
            <person name="James T.Y."/>
            <person name="O'Malley M.A."/>
            <person name="Stajich J.E."/>
            <person name="Spatafora J.W."/>
            <person name="Visel A."/>
            <person name="Grigoriev I.V."/>
        </authorList>
    </citation>
    <scope>NUCLEOTIDE SEQUENCE [LARGE SCALE GENOMIC DNA]</scope>
    <source>
        <strain evidence="12 13">68-887.2</strain>
    </source>
</reference>
<feature type="transmembrane region" description="Helical" evidence="9">
    <location>
        <begin position="43"/>
        <end position="63"/>
    </location>
</feature>
<evidence type="ECO:0000313" key="13">
    <source>
        <dbReference type="Proteomes" id="UP000193986"/>
    </source>
</evidence>
<dbReference type="InterPro" id="IPR036640">
    <property type="entry name" value="ABC1_TM_sf"/>
</dbReference>
<feature type="transmembrane region" description="Helical" evidence="9">
    <location>
        <begin position="83"/>
        <end position="104"/>
    </location>
</feature>
<dbReference type="Gene3D" id="3.40.50.300">
    <property type="entry name" value="P-loop containing nucleotide triphosphate hydrolases"/>
    <property type="match status" value="2"/>
</dbReference>
<dbReference type="FunFam" id="3.40.50.300:FF:001354">
    <property type="entry name" value="ATP-binding cassette (ABC) transporter, putative"/>
    <property type="match status" value="1"/>
</dbReference>
<dbReference type="InterPro" id="IPR027417">
    <property type="entry name" value="P-loop_NTPase"/>
</dbReference>
<dbReference type="Gene3D" id="1.20.1560.10">
    <property type="entry name" value="ABC transporter type 1, transmembrane domain"/>
    <property type="match status" value="2"/>
</dbReference>
<keyword evidence="8 9" id="KW-0472">Membrane</keyword>
<evidence type="ECO:0000256" key="5">
    <source>
        <dbReference type="ARBA" id="ARBA00022741"/>
    </source>
</evidence>
<feature type="transmembrane region" description="Helical" evidence="9">
    <location>
        <begin position="1054"/>
        <end position="1078"/>
    </location>
</feature>
<evidence type="ECO:0000256" key="9">
    <source>
        <dbReference type="SAM" id="Phobius"/>
    </source>
</evidence>
<dbReference type="InterPro" id="IPR003593">
    <property type="entry name" value="AAA+_ATPase"/>
</dbReference>
<evidence type="ECO:0000256" key="6">
    <source>
        <dbReference type="ARBA" id="ARBA00022840"/>
    </source>
</evidence>
<dbReference type="Pfam" id="PF00664">
    <property type="entry name" value="ABC_membrane"/>
    <property type="match status" value="2"/>
</dbReference>
<comment type="caution">
    <text evidence="12">The sequence shown here is derived from an EMBL/GenBank/DDBJ whole genome shotgun (WGS) entry which is preliminary data.</text>
</comment>
<feature type="domain" description="ABC transporter" evidence="10">
    <location>
        <begin position="614"/>
        <end position="871"/>
    </location>
</feature>
<dbReference type="CDD" id="cd03244">
    <property type="entry name" value="ABCC_MRP_domain2"/>
    <property type="match status" value="1"/>
</dbReference>
<comment type="subcellular location">
    <subcellularLocation>
        <location evidence="1">Membrane</location>
        <topology evidence="1">Multi-pass membrane protein</topology>
    </subcellularLocation>
</comment>
<evidence type="ECO:0000256" key="8">
    <source>
        <dbReference type="ARBA" id="ARBA00023136"/>
    </source>
</evidence>
<evidence type="ECO:0000313" key="12">
    <source>
        <dbReference type="EMBL" id="ORY26307.1"/>
    </source>
</evidence>
<dbReference type="EMBL" id="MCFC01000048">
    <property type="protein sequence ID" value="ORY26307.1"/>
    <property type="molecule type" value="Genomic_DNA"/>
</dbReference>
<feature type="transmembrane region" description="Helical" evidence="9">
    <location>
        <begin position="911"/>
        <end position="940"/>
    </location>
</feature>
<evidence type="ECO:0000256" key="2">
    <source>
        <dbReference type="ARBA" id="ARBA00022448"/>
    </source>
</evidence>
<dbReference type="PROSITE" id="PS50893">
    <property type="entry name" value="ABC_TRANSPORTER_2"/>
    <property type="match status" value="2"/>
</dbReference>
<dbReference type="InterPro" id="IPR017871">
    <property type="entry name" value="ABC_transporter-like_CS"/>
</dbReference>
<evidence type="ECO:0000256" key="3">
    <source>
        <dbReference type="ARBA" id="ARBA00022692"/>
    </source>
</evidence>
<dbReference type="PANTHER" id="PTHR24223">
    <property type="entry name" value="ATP-BINDING CASSETTE SUB-FAMILY C"/>
    <property type="match status" value="1"/>
</dbReference>
<feature type="domain" description="ABC transporter" evidence="10">
    <location>
        <begin position="1250"/>
        <end position="1491"/>
    </location>
</feature>
<dbReference type="SUPFAM" id="SSF90123">
    <property type="entry name" value="ABC transporter transmembrane region"/>
    <property type="match status" value="2"/>
</dbReference>
<dbReference type="InParanoid" id="A0A1Y2AVP6"/>
<evidence type="ECO:0000256" key="1">
    <source>
        <dbReference type="ARBA" id="ARBA00004141"/>
    </source>
</evidence>
<evidence type="ECO:0000256" key="4">
    <source>
        <dbReference type="ARBA" id="ARBA00022737"/>
    </source>
</evidence>
<dbReference type="CDD" id="cd18580">
    <property type="entry name" value="ABC_6TM_ABCC_D2"/>
    <property type="match status" value="1"/>
</dbReference>
<keyword evidence="12" id="KW-0378">Hydrolase</keyword>
<dbReference type="PROSITE" id="PS50929">
    <property type="entry name" value="ABC_TM1F"/>
    <property type="match status" value="2"/>
</dbReference>
<dbReference type="SMART" id="SM00382">
    <property type="entry name" value="AAA"/>
    <property type="match status" value="2"/>
</dbReference>
<dbReference type="GO" id="GO:0140359">
    <property type="term" value="F:ABC-type transporter activity"/>
    <property type="evidence" value="ECO:0007669"/>
    <property type="project" value="InterPro"/>
</dbReference>
<feature type="transmembrane region" description="Helical" evidence="9">
    <location>
        <begin position="327"/>
        <end position="349"/>
    </location>
</feature>
<dbReference type="PANTHER" id="PTHR24223:SF353">
    <property type="entry name" value="ABC TRANSPORTER ATP-BINDING PROTEIN_PERMEASE VMR1-RELATED"/>
    <property type="match status" value="1"/>
</dbReference>
<keyword evidence="7 9" id="KW-1133">Transmembrane helix</keyword>
<protein>
    <submittedName>
        <fullName evidence="12">p-loop containing nucleoside triphosphate hydrolase protein</fullName>
    </submittedName>
</protein>
<feature type="transmembrane region" description="Helical" evidence="9">
    <location>
        <begin position="961"/>
        <end position="981"/>
    </location>
</feature>
<name>A0A1Y2AVP6_9TREE</name>
<dbReference type="PROSITE" id="PS00211">
    <property type="entry name" value="ABC_TRANSPORTER_1"/>
    <property type="match status" value="2"/>
</dbReference>
<organism evidence="12 13">
    <name type="scientific">Naematelia encephala</name>
    <dbReference type="NCBI Taxonomy" id="71784"/>
    <lineage>
        <taxon>Eukaryota</taxon>
        <taxon>Fungi</taxon>
        <taxon>Dikarya</taxon>
        <taxon>Basidiomycota</taxon>
        <taxon>Agaricomycotina</taxon>
        <taxon>Tremellomycetes</taxon>
        <taxon>Tremellales</taxon>
        <taxon>Naemateliaceae</taxon>
        <taxon>Naematelia</taxon>
    </lineage>
</organism>
<feature type="domain" description="ABC transmembrane type-1" evidence="11">
    <location>
        <begin position="400"/>
        <end position="583"/>
    </location>
</feature>
<dbReference type="STRING" id="71784.A0A1Y2AVP6"/>
<dbReference type="CDD" id="cd18596">
    <property type="entry name" value="ABC_6TM_VMR1_D1_like"/>
    <property type="match status" value="1"/>
</dbReference>
<accession>A0A1Y2AVP6</accession>
<dbReference type="GO" id="GO:0005524">
    <property type="term" value="F:ATP binding"/>
    <property type="evidence" value="ECO:0007669"/>
    <property type="project" value="UniProtKB-KW"/>
</dbReference>
<feature type="transmembrane region" description="Helical" evidence="9">
    <location>
        <begin position="149"/>
        <end position="171"/>
    </location>
</feature>
<dbReference type="Proteomes" id="UP000193986">
    <property type="component" value="Unassembled WGS sequence"/>
</dbReference>
<feature type="domain" description="ABC transmembrane type-1" evidence="11">
    <location>
        <begin position="925"/>
        <end position="1204"/>
    </location>
</feature>
<dbReference type="SUPFAM" id="SSF52540">
    <property type="entry name" value="P-loop containing nucleoside triphosphate hydrolases"/>
    <property type="match status" value="2"/>
</dbReference>
<evidence type="ECO:0000256" key="7">
    <source>
        <dbReference type="ARBA" id="ARBA00022989"/>
    </source>
</evidence>
<feature type="transmembrane region" description="Helical" evidence="9">
    <location>
        <begin position="116"/>
        <end position="137"/>
    </location>
</feature>
<dbReference type="GO" id="GO:0000329">
    <property type="term" value="C:fungal-type vacuole membrane"/>
    <property type="evidence" value="ECO:0007669"/>
    <property type="project" value="TreeGrafter"/>
</dbReference>
<dbReference type="InterPro" id="IPR050173">
    <property type="entry name" value="ABC_transporter_C-like"/>
</dbReference>
<keyword evidence="3 9" id="KW-0812">Transmembrane</keyword>
<keyword evidence="2" id="KW-0813">Transport</keyword>
<keyword evidence="6" id="KW-0067">ATP-binding</keyword>
<dbReference type="Pfam" id="PF00005">
    <property type="entry name" value="ABC_tran"/>
    <property type="match status" value="2"/>
</dbReference>
<dbReference type="InterPro" id="IPR044726">
    <property type="entry name" value="ABCC_6TM_D2"/>
</dbReference>
<gene>
    <name evidence="12" type="ORF">BCR39DRAFT_541199</name>
</gene>
<evidence type="ECO:0000259" key="11">
    <source>
        <dbReference type="PROSITE" id="PS50929"/>
    </source>
</evidence>
<dbReference type="OrthoDB" id="6500128at2759"/>
<keyword evidence="4" id="KW-0677">Repeat</keyword>